<dbReference type="EMBL" id="CP106679">
    <property type="protein sequence ID" value="UXP32048.1"/>
    <property type="molecule type" value="Genomic_DNA"/>
</dbReference>
<feature type="domain" description="Secretion system C-terminal sorting" evidence="1">
    <location>
        <begin position="664"/>
        <end position="733"/>
    </location>
</feature>
<evidence type="ECO:0000313" key="3">
    <source>
        <dbReference type="Proteomes" id="UP001065174"/>
    </source>
</evidence>
<gene>
    <name evidence="2" type="ORF">N6H18_17030</name>
</gene>
<dbReference type="PANTHER" id="PTHR36453">
    <property type="entry name" value="SECRETED PROTEIN-RELATED"/>
    <property type="match status" value="1"/>
</dbReference>
<evidence type="ECO:0000313" key="2">
    <source>
        <dbReference type="EMBL" id="UXP32048.1"/>
    </source>
</evidence>
<dbReference type="InterPro" id="IPR011050">
    <property type="entry name" value="Pectin_lyase_fold/virulence"/>
</dbReference>
<name>A0ABY6CRG2_9BACT</name>
<reference evidence="2" key="1">
    <citation type="submission" date="2022-09" db="EMBL/GenBank/DDBJ databases">
        <title>Comparative genomics and taxonomic characterization of three novel marine species of genus Reichenbachiella exhibiting antioxidant and polysaccharide degradation activities.</title>
        <authorList>
            <person name="Muhammad N."/>
            <person name="Lee Y.-J."/>
            <person name="Ko J."/>
            <person name="Kim S.-G."/>
        </authorList>
    </citation>
    <scope>NUCLEOTIDE SEQUENCE</scope>
    <source>
        <strain evidence="2">BKB1-1</strain>
    </source>
</reference>
<dbReference type="Gene3D" id="2.160.20.10">
    <property type="entry name" value="Single-stranded right-handed beta-helix, Pectin lyase-like"/>
    <property type="match status" value="2"/>
</dbReference>
<proteinExistence type="predicted"/>
<dbReference type="PANTHER" id="PTHR36453:SF1">
    <property type="entry name" value="RIGHT HANDED BETA HELIX DOMAIN-CONTAINING PROTEIN"/>
    <property type="match status" value="1"/>
</dbReference>
<dbReference type="Proteomes" id="UP001065174">
    <property type="component" value="Chromosome"/>
</dbReference>
<dbReference type="RefSeq" id="WP_262309485.1">
    <property type="nucleotide sequence ID" value="NZ_CP106679.1"/>
</dbReference>
<protein>
    <submittedName>
        <fullName evidence="2">T9SS type A sorting domain-containing protein</fullName>
    </submittedName>
</protein>
<dbReference type="SUPFAM" id="SSF51126">
    <property type="entry name" value="Pectin lyase-like"/>
    <property type="match status" value="1"/>
</dbReference>
<evidence type="ECO:0000259" key="1">
    <source>
        <dbReference type="Pfam" id="PF18962"/>
    </source>
</evidence>
<dbReference type="Pfam" id="PF18962">
    <property type="entry name" value="Por_Secre_tail"/>
    <property type="match status" value="1"/>
</dbReference>
<dbReference type="InterPro" id="IPR012334">
    <property type="entry name" value="Pectin_lyas_fold"/>
</dbReference>
<organism evidence="2 3">
    <name type="scientific">Reichenbachiella agarivorans</name>
    <dbReference type="NCBI Taxonomy" id="2979464"/>
    <lineage>
        <taxon>Bacteria</taxon>
        <taxon>Pseudomonadati</taxon>
        <taxon>Bacteroidota</taxon>
        <taxon>Cytophagia</taxon>
        <taxon>Cytophagales</taxon>
        <taxon>Reichenbachiellaceae</taxon>
        <taxon>Reichenbachiella</taxon>
    </lineage>
</organism>
<keyword evidence="3" id="KW-1185">Reference proteome</keyword>
<dbReference type="InterPro" id="IPR026444">
    <property type="entry name" value="Secre_tail"/>
</dbReference>
<sequence length="737" mass="81934">MMKYLLTTVWFVTTFVLQAKDYHVSKSGDDSQLGTEEAPFLTIAKAAQMMNSGDRCVIHAGVYTETLKPTQDNLIFEAAADENVTISGFDAIDSWQLYKDNIYVTDLPMTLDDQNLVYYDGQGMILARWPNKTDFDHFNLEAPWVTGNNTSVYYDNIPDQDWDQGGHIWFLGKSRWTSWRTLITDYSTSHVAYETLPTSWSFGGSHNPAQGGELILMNTLAALDAPGEWYVDNTNNKAYFMAPDKTSLVDDTVYVRQRITGINLDNRQNITIDGIKVLGANVTLNGAKNCTLKNGEILWGNYSTGTLGSEGQRSFRVNIASVELSNQSTGNLIEHMNIQWGACSGIMLRGTDNTVTNCYIGNFDFIASYDAPIRLEGKNTVTYNEFFNTGRDLMNGGGMGAEVAYNNFHHSNLLNDDCGAIYLCCANYGNTRIHHNWIHDSESRNENYESYKAAGVYLDNTTKDVIVDHNVFWNLEWTGIQINWAGTNLLLYNNTLWAKNSVNSNAMGRWVNGYGLDNVQLFNNISNDAELTKDTLYNTSKGTNLLFQRNARPFQDIDKQDFTPLQSSGAINTGTMLLGYTDGFVGVKPDIGAYEVGAEYWVPGPDWEVDQSTEAIDCNGDAGGEAYFDRCGTCVGGNTGLDAETGLCSGEVLKVNDESKGILLYPNPSEGQFFFNQNCRGMACRLYSLTGQPVYTATIATNNALDVSFLPHGMYVLEVKNHGKNVMTTRIMIHKAI</sequence>
<dbReference type="NCBIfam" id="TIGR04183">
    <property type="entry name" value="Por_Secre_tail"/>
    <property type="match status" value="1"/>
</dbReference>
<accession>A0ABY6CRG2</accession>